<feature type="non-terminal residue" evidence="1">
    <location>
        <position position="1"/>
    </location>
</feature>
<evidence type="ECO:0000313" key="1">
    <source>
        <dbReference type="EMBL" id="NMH23746.1"/>
    </source>
</evidence>
<comment type="caution">
    <text evidence="1">The sequence shown here is derived from an EMBL/GenBank/DDBJ whole genome shotgun (WGS) entry which is preliminary data.</text>
</comment>
<reference evidence="1 2" key="1">
    <citation type="submission" date="2020-02" db="EMBL/GenBank/DDBJ databases">
        <title>Flavobacterium sp. genome.</title>
        <authorList>
            <person name="Jung H.S."/>
            <person name="Baek J.H."/>
            <person name="Jeon C.O."/>
        </authorList>
    </citation>
    <scope>NUCLEOTIDE SEQUENCE [LARGE SCALE GENOMIC DNA]</scope>
    <source>
        <strain evidence="1 2">SE-s27</strain>
    </source>
</reference>
<dbReference type="Proteomes" id="UP000767947">
    <property type="component" value="Unassembled WGS sequence"/>
</dbReference>
<evidence type="ECO:0008006" key="3">
    <source>
        <dbReference type="Google" id="ProtNLM"/>
    </source>
</evidence>
<gene>
    <name evidence="1" type="ORF">G6042_00450</name>
</gene>
<protein>
    <recommendedName>
        <fullName evidence="3">Adhesin</fullName>
    </recommendedName>
</protein>
<name>A0ABX1QP36_9FLAO</name>
<proteinExistence type="predicted"/>
<sequence length="95" mass="10398">TLELQINPLPLANPVITDYALCDYNNPGDEEEVFTLDTKTLEIANGQTGVTVTYYATQTDAQNQTNGLPNSYTNTSNPQQIWINISDNVTGCNTV</sequence>
<accession>A0ABX1QP36</accession>
<evidence type="ECO:0000313" key="2">
    <source>
        <dbReference type="Proteomes" id="UP000767947"/>
    </source>
</evidence>
<feature type="non-terminal residue" evidence="1">
    <location>
        <position position="95"/>
    </location>
</feature>
<dbReference type="EMBL" id="JAAMPT010000095">
    <property type="protein sequence ID" value="NMH23746.1"/>
    <property type="molecule type" value="Genomic_DNA"/>
</dbReference>
<organism evidence="1 2">
    <name type="scientific">Flavobacterium solisilvae</name>
    <dbReference type="NCBI Taxonomy" id="1852019"/>
    <lineage>
        <taxon>Bacteria</taxon>
        <taxon>Pseudomonadati</taxon>
        <taxon>Bacteroidota</taxon>
        <taxon>Flavobacteriia</taxon>
        <taxon>Flavobacteriales</taxon>
        <taxon>Flavobacteriaceae</taxon>
        <taxon>Flavobacterium</taxon>
    </lineage>
</organism>
<keyword evidence="2" id="KW-1185">Reference proteome</keyword>
<dbReference type="RefSeq" id="WP_169522335.1">
    <property type="nucleotide sequence ID" value="NZ_JAAMPT010000095.1"/>
</dbReference>